<evidence type="ECO:0000256" key="6">
    <source>
        <dbReference type="ARBA" id="ARBA00023136"/>
    </source>
</evidence>
<gene>
    <name evidence="8" type="ORF">MPSI1_002973</name>
</gene>
<dbReference type="SMART" id="SM01415">
    <property type="entry name" value="DUF106"/>
    <property type="match status" value="1"/>
</dbReference>
<evidence type="ECO:0000313" key="8">
    <source>
        <dbReference type="EMBL" id="WFD44306.1"/>
    </source>
</evidence>
<evidence type="ECO:0000256" key="2">
    <source>
        <dbReference type="ARBA" id="ARBA00005376"/>
    </source>
</evidence>
<dbReference type="Pfam" id="PF01956">
    <property type="entry name" value="EMC3_TMCO1"/>
    <property type="match status" value="1"/>
</dbReference>
<dbReference type="InterPro" id="IPR002809">
    <property type="entry name" value="EMC3/TMCO1"/>
</dbReference>
<dbReference type="PANTHER" id="PTHR13116">
    <property type="entry name" value="ER MEMBRANE PROTEIN COMPLEX SUBUNIT 3"/>
    <property type="match status" value="1"/>
</dbReference>
<evidence type="ECO:0000256" key="5">
    <source>
        <dbReference type="ARBA" id="ARBA00022989"/>
    </source>
</evidence>
<dbReference type="PANTHER" id="PTHR13116:SF5">
    <property type="entry name" value="ER MEMBRANE PROTEIN COMPLEX SUBUNIT 3"/>
    <property type="match status" value="1"/>
</dbReference>
<dbReference type="Proteomes" id="UP001214628">
    <property type="component" value="Chromosome 4"/>
</dbReference>
<organism evidence="8 9">
    <name type="scientific">Malassezia psittaci</name>
    <dbReference type="NCBI Taxonomy" id="1821823"/>
    <lineage>
        <taxon>Eukaryota</taxon>
        <taxon>Fungi</taxon>
        <taxon>Dikarya</taxon>
        <taxon>Basidiomycota</taxon>
        <taxon>Ustilaginomycotina</taxon>
        <taxon>Malasseziomycetes</taxon>
        <taxon>Malasseziales</taxon>
        <taxon>Malasseziaceae</taxon>
        <taxon>Malassezia</taxon>
    </lineage>
</organism>
<dbReference type="GO" id="GO:0034975">
    <property type="term" value="P:protein folding in endoplasmic reticulum"/>
    <property type="evidence" value="ECO:0007669"/>
    <property type="project" value="TreeGrafter"/>
</dbReference>
<proteinExistence type="inferred from homology"/>
<name>A0AAF0FDM9_9BASI</name>
<keyword evidence="9" id="KW-1185">Reference proteome</keyword>
<feature type="transmembrane region" description="Helical" evidence="7">
    <location>
        <begin position="112"/>
        <end position="133"/>
    </location>
</feature>
<dbReference type="GO" id="GO:0072546">
    <property type="term" value="C:EMC complex"/>
    <property type="evidence" value="ECO:0007669"/>
    <property type="project" value="TreeGrafter"/>
</dbReference>
<evidence type="ECO:0000256" key="7">
    <source>
        <dbReference type="SAM" id="Phobius"/>
    </source>
</evidence>
<keyword evidence="5 7" id="KW-1133">Transmembrane helix</keyword>
<keyword evidence="4 7" id="KW-0812">Transmembrane</keyword>
<evidence type="ECO:0000313" key="9">
    <source>
        <dbReference type="Proteomes" id="UP001214628"/>
    </source>
</evidence>
<comment type="subcellular location">
    <subcellularLocation>
        <location evidence="1">Membrane</location>
        <topology evidence="1">Multi-pass membrane protein</topology>
    </subcellularLocation>
</comment>
<evidence type="ECO:0000256" key="3">
    <source>
        <dbReference type="ARBA" id="ARBA00020822"/>
    </source>
</evidence>
<accession>A0AAF0FDM9</accession>
<protein>
    <recommendedName>
        <fullName evidence="3">ER membrane protein complex subunit 3</fullName>
    </recommendedName>
</protein>
<evidence type="ECO:0000256" key="1">
    <source>
        <dbReference type="ARBA" id="ARBA00004141"/>
    </source>
</evidence>
<dbReference type="AlphaFoldDB" id="A0AAF0FDM9"/>
<keyword evidence="6 7" id="KW-0472">Membrane</keyword>
<evidence type="ECO:0000256" key="4">
    <source>
        <dbReference type="ARBA" id="ARBA00022692"/>
    </source>
</evidence>
<reference evidence="8" key="1">
    <citation type="submission" date="2023-02" db="EMBL/GenBank/DDBJ databases">
        <title>Mating type loci evolution in Malassezia.</title>
        <authorList>
            <person name="Coelho M.A."/>
        </authorList>
    </citation>
    <scope>NUCLEOTIDE SEQUENCE</scope>
    <source>
        <strain evidence="8">CBS 14136</strain>
    </source>
</reference>
<comment type="similarity">
    <text evidence="2">Belongs to the EMC3 family.</text>
</comment>
<dbReference type="EMBL" id="CP118378">
    <property type="protein sequence ID" value="WFD44306.1"/>
    <property type="molecule type" value="Genomic_DNA"/>
</dbReference>
<dbReference type="InterPro" id="IPR008568">
    <property type="entry name" value="EMC3"/>
</dbReference>
<sequence length="201" mass="22579">MILVGVLRNNLMQFLESPPKPAKLASLRQRNILARSAALRANYLMLPPSSVAMRRTFLTRVLSDGSYFAPETKAMIEKERNRKPDDIPEIKNPLADSNTMDMMMDQAKKSMVMMIPQTAIMGWINFFFSGFVLTADSSRDMAMGAGGAAMMMQEQMPGQVDYVKLHTAEKDSLELMEAIRKNDSVSWVGEEIESRVLAMYA</sequence>